<accession>A0A6J7WD50</accession>
<reference evidence="1" key="1">
    <citation type="submission" date="2020-05" db="EMBL/GenBank/DDBJ databases">
        <authorList>
            <person name="Chiriac C."/>
            <person name="Salcher M."/>
            <person name="Ghai R."/>
            <person name="Kavagutti S V."/>
        </authorList>
    </citation>
    <scope>NUCLEOTIDE SEQUENCE</scope>
</reference>
<dbReference type="EMBL" id="LR798208">
    <property type="protein sequence ID" value="CAB5187247.1"/>
    <property type="molecule type" value="Genomic_DNA"/>
</dbReference>
<name>A0A6J7WD50_9CAUD</name>
<evidence type="ECO:0000313" key="1">
    <source>
        <dbReference type="EMBL" id="CAB5187247.1"/>
    </source>
</evidence>
<sequence>MRNVDVWTYYEEDFVDWDEFIQDEDDKYFVDDKIYIRITGVYLDTGMIDDEDEDEEDRVNDDEYFEDVFQYEIKKEYLENECVEDFVRNLLCEDTGYWCISSYNGEILNPVSMIRDKKLQELGII</sequence>
<proteinExistence type="predicted"/>
<protein>
    <submittedName>
        <fullName evidence="1">Uncharacterized protein</fullName>
    </submittedName>
</protein>
<gene>
    <name evidence="1" type="ORF">UFOVP163_22</name>
</gene>
<organism evidence="1">
    <name type="scientific">uncultured Caudovirales phage</name>
    <dbReference type="NCBI Taxonomy" id="2100421"/>
    <lineage>
        <taxon>Viruses</taxon>
        <taxon>Duplodnaviria</taxon>
        <taxon>Heunggongvirae</taxon>
        <taxon>Uroviricota</taxon>
        <taxon>Caudoviricetes</taxon>
        <taxon>Peduoviridae</taxon>
        <taxon>Maltschvirus</taxon>
        <taxon>Maltschvirus maltsch</taxon>
    </lineage>
</organism>